<evidence type="ECO:0000313" key="1">
    <source>
        <dbReference type="EMBL" id="SDO00178.1"/>
    </source>
</evidence>
<protein>
    <submittedName>
        <fullName evidence="1">Uncharacterized protein</fullName>
    </submittedName>
</protein>
<evidence type="ECO:0000313" key="2">
    <source>
        <dbReference type="EMBL" id="TFB76108.1"/>
    </source>
</evidence>
<evidence type="ECO:0000313" key="4">
    <source>
        <dbReference type="Proteomes" id="UP000298252"/>
    </source>
</evidence>
<dbReference type="EMBL" id="FNIB01000009">
    <property type="protein sequence ID" value="SDO00178.1"/>
    <property type="molecule type" value="Genomic_DNA"/>
</dbReference>
<organism evidence="1 3">
    <name type="scientific">Cryobacterium flavum</name>
    <dbReference type="NCBI Taxonomy" id="1424659"/>
    <lineage>
        <taxon>Bacteria</taxon>
        <taxon>Bacillati</taxon>
        <taxon>Actinomycetota</taxon>
        <taxon>Actinomycetes</taxon>
        <taxon>Micrococcales</taxon>
        <taxon>Microbacteriaceae</taxon>
        <taxon>Cryobacterium</taxon>
    </lineage>
</organism>
<reference evidence="1 3" key="1">
    <citation type="submission" date="2016-10" db="EMBL/GenBank/DDBJ databases">
        <authorList>
            <person name="Varghese N."/>
            <person name="Submissions S."/>
        </authorList>
    </citation>
    <scope>NUCLEOTIDE SEQUENCE [LARGE SCALE GENOMIC DNA]</scope>
    <source>
        <strain evidence="1 3">CGMCC 1.11215</strain>
    </source>
</reference>
<dbReference type="Proteomes" id="UP000298252">
    <property type="component" value="Unassembled WGS sequence"/>
</dbReference>
<dbReference type="Proteomes" id="UP000199639">
    <property type="component" value="Unassembled WGS sequence"/>
</dbReference>
<keyword evidence="4" id="KW-1185">Reference proteome</keyword>
<dbReference type="EMBL" id="SOFD01000028">
    <property type="protein sequence ID" value="TFB76108.1"/>
    <property type="molecule type" value="Genomic_DNA"/>
</dbReference>
<proteinExistence type="predicted"/>
<accession>A0A4R8V3L7</accession>
<sequence>MTRVSGVDVFAGHIYGMTSYEKHPNRLTARLIGENTISLETSRSKPTLPYVVRWTLRSLSLGGAFAGAEIVEAKPGIVVVKVEDADVIDLDFLDALLIALASRWALVHGLDTDDIDLNVRAA</sequence>
<dbReference type="STRING" id="1424659.SAMN05216368_10914"/>
<gene>
    <name evidence="2" type="ORF">E3O21_11680</name>
    <name evidence="1" type="ORF">SAMN05216368_10914</name>
</gene>
<dbReference type="AlphaFoldDB" id="A0A4R8V3L7"/>
<evidence type="ECO:0000313" key="3">
    <source>
        <dbReference type="Proteomes" id="UP000199639"/>
    </source>
</evidence>
<reference evidence="2 4" key="2">
    <citation type="submission" date="2019-03" db="EMBL/GenBank/DDBJ databases">
        <title>Genomics of glacier-inhabiting Cryobacterium strains.</title>
        <authorList>
            <person name="Liu Q."/>
            <person name="Xin Y.-H."/>
        </authorList>
    </citation>
    <scope>NUCLEOTIDE SEQUENCE [LARGE SCALE GENOMIC DNA]</scope>
    <source>
        <strain evidence="2 4">Hh8</strain>
    </source>
</reference>
<name>A0A4R8V3L7_9MICO</name>